<sequence length="138" mass="15506">MKIAIFVLAFIAVTASVAYAAPQGEEADIEDADIEALLKRIMKEDQAEQQDDDSQGEIQSDMAEEEDDDNVDVQSFLAQVQADDEDEALLQALLNQDKVGAKAQWRLFRRVGRFVRKGVRFYRKYGKYGKLAAGFLGR</sequence>
<dbReference type="EMBL" id="FR681734">
    <property type="protein sequence ID" value="CBW45489.1"/>
    <property type="molecule type" value="mRNA"/>
</dbReference>
<organism evidence="3">
    <name type="scientific">Suberites domuncula</name>
    <name type="common">Sponge</name>
    <dbReference type="NCBI Taxonomy" id="55567"/>
    <lineage>
        <taxon>Eukaryota</taxon>
        <taxon>Metazoa</taxon>
        <taxon>Porifera</taxon>
        <taxon>Demospongiae</taxon>
        <taxon>Heteroscleromorpha</taxon>
        <taxon>Suberitida</taxon>
        <taxon>Suberitidae</taxon>
        <taxon>Suberites</taxon>
    </lineage>
</organism>
<dbReference type="AlphaFoldDB" id="G0LDE9"/>
<name>G0LDE9_SUBDO</name>
<feature type="region of interest" description="Disordered" evidence="1">
    <location>
        <begin position="44"/>
        <end position="70"/>
    </location>
</feature>
<reference evidence="3" key="1">
    <citation type="submission" date="2010-08" db="EMBL/GenBank/DDBJ databases">
        <authorList>
            <person name="Mueller W.E.G."/>
        </authorList>
    </citation>
    <scope>NUCLEOTIDE SEQUENCE</scope>
    <source>
        <tissue evidence="3">Whole organism</tissue>
    </source>
</reference>
<feature type="signal peptide" evidence="2">
    <location>
        <begin position="1"/>
        <end position="20"/>
    </location>
</feature>
<protein>
    <submittedName>
        <fullName evidence="3">Silicatein-alpha interactor silintaphin-2</fullName>
    </submittedName>
</protein>
<keyword evidence="2" id="KW-0732">Signal</keyword>
<accession>G0LDE9</accession>
<evidence type="ECO:0000256" key="1">
    <source>
        <dbReference type="SAM" id="MobiDB-lite"/>
    </source>
</evidence>
<reference evidence="3" key="2">
    <citation type="journal article" date="2011" name="Biochemistry">
        <title>Isolation of the silicatein-a interactor silintaphin-2 by a novel solid-phase pull-down assay.</title>
        <authorList>
            <person name="Wiens M."/>
            <person name="Schroder H.C."/>
            <person name="Wang X."/>
            <person name="Link T."/>
            <person name="Steindorf D."/>
            <person name="Muller W.E."/>
        </authorList>
    </citation>
    <scope>NUCLEOTIDE SEQUENCE</scope>
    <source>
        <tissue evidence="3">Whole organism</tissue>
    </source>
</reference>
<evidence type="ECO:0000313" key="3">
    <source>
        <dbReference type="EMBL" id="CBW45489.1"/>
    </source>
</evidence>
<feature type="chain" id="PRO_5003402693" evidence="2">
    <location>
        <begin position="21"/>
        <end position="138"/>
    </location>
</feature>
<proteinExistence type="evidence at transcript level"/>
<evidence type="ECO:0000256" key="2">
    <source>
        <dbReference type="SAM" id="SignalP"/>
    </source>
</evidence>
<gene>
    <name evidence="3" type="primary">siphn-2</name>
</gene>